<comment type="caution">
    <text evidence="14">The sequence shown here is derived from an EMBL/GenBank/DDBJ whole genome shotgun (WGS) entry which is preliminary data.</text>
</comment>
<dbReference type="Pfam" id="PF00512">
    <property type="entry name" value="HisKA"/>
    <property type="match status" value="1"/>
</dbReference>
<feature type="domain" description="Response regulatory" evidence="13">
    <location>
        <begin position="536"/>
        <end position="656"/>
    </location>
</feature>
<keyword evidence="6" id="KW-0808">Transferase</keyword>
<dbReference type="SMART" id="SM00387">
    <property type="entry name" value="HATPase_c"/>
    <property type="match status" value="1"/>
</dbReference>
<protein>
    <recommendedName>
        <fullName evidence="9">Circadian input-output histidine kinase CikA</fullName>
        <ecNumber evidence="3">2.7.13.3</ecNumber>
    </recommendedName>
    <alternativeName>
        <fullName evidence="4">Stage 0 sporulation protein A homolog</fullName>
    </alternativeName>
</protein>
<keyword evidence="5 10" id="KW-0597">Phosphoprotein</keyword>
<comment type="similarity">
    <text evidence="2">In the N-terminal section; belongs to the phytochrome family.</text>
</comment>
<feature type="coiled-coil region" evidence="11">
    <location>
        <begin position="265"/>
        <end position="295"/>
    </location>
</feature>
<gene>
    <name evidence="14" type="ORF">KTH89_04825</name>
</gene>
<dbReference type="PRINTS" id="PR00344">
    <property type="entry name" value="BCTRLSENSOR"/>
</dbReference>
<proteinExistence type="inferred from homology"/>
<dbReference type="SMART" id="SM00388">
    <property type="entry name" value="HisKA"/>
    <property type="match status" value="1"/>
</dbReference>
<dbReference type="Gene3D" id="3.30.450.20">
    <property type="entry name" value="PAS domain"/>
    <property type="match status" value="2"/>
</dbReference>
<dbReference type="InterPro" id="IPR036890">
    <property type="entry name" value="HATPase_C_sf"/>
</dbReference>
<dbReference type="InterPro" id="IPR001789">
    <property type="entry name" value="Sig_transdc_resp-reg_receiver"/>
</dbReference>
<comment type="catalytic activity">
    <reaction evidence="1">
        <text>ATP + protein L-histidine = ADP + protein N-phospho-L-histidine.</text>
        <dbReference type="EC" id="2.7.13.3"/>
    </reaction>
</comment>
<dbReference type="Gene3D" id="3.40.50.2300">
    <property type="match status" value="2"/>
</dbReference>
<sequence length="810" mass="90787">MAQPLENKYGVELTGGDVSEDYELLMNTMQVSVSKHILDEHFTAIWSNPFYYELIRYPKEEYEALFQNRPDLYYPYHHYEEELHKIQEVVLDAIDKGKTEYSLTTRMPVKGGGHVWVQLLGVITKNIYNGYPIAYSVLVNIDSTVKMQQAQSITYNNIPGFVAKYLFRDYLHIELLEANKQFTDFFGYTQPRHSDDPLFRMNVEANKDSIIPQIEQIKKGEHVRFLARLENRDGKALFMQANGDCVDWIDGAPVYLLTYIDVTDLTELRQMQDKLEEQKQQLQDALTSAQKANAAKRDFLSRMSHEIRTPMNAIIGMTTIAAAHLDDRARMEDCLEKISFSSKHLLALINDILDMSKIEDGKLTVNQAPFYLKQVLDSVSTIIYPQAAAGGLDFKVSVQDMAEEELLGDSMRINQILINLLSNAVKFTPEQGKVQLEVKKLERHDRGIKLAFIVSDTGRGMSEEFLERLYQPFEQENTIGGTGLGMPITKNLVGLLGGTISVKSVLGTGTTFTVELPFALSQRQQPPTYPAMGTLRVLVSDNDPDDGTYAALLLDKFGIKPKWVQSGQAAVAEIRQTYDAGESYDICFIDWQMPGMDGVETTRRIRKIVGSDTLIIILTAYDYSEIETSAREAGANFFLSKPLFASSLYNALMTATEIGTPLPKPHTLTKTNALAGRKILVAEDNDLNLEIAVEILNMAGAQVYSAHTGREAVDWFLGPDGRTCDAILMDIQMPEMDGYHASKTIRHSACSNARSIPIIAMTANAFREDVDAALAAGMDAHVAKPIDVEELYRTLGQCLKEPIHSRNYPA</sequence>
<dbReference type="InterPro" id="IPR004358">
    <property type="entry name" value="Sig_transdc_His_kin-like_C"/>
</dbReference>
<organism evidence="14 15">
    <name type="scientific">Diplocloster agilis</name>
    <dbReference type="NCBI Taxonomy" id="2850323"/>
    <lineage>
        <taxon>Bacteria</taxon>
        <taxon>Bacillati</taxon>
        <taxon>Bacillota</taxon>
        <taxon>Clostridia</taxon>
        <taxon>Lachnospirales</taxon>
        <taxon>Lachnospiraceae</taxon>
        <taxon>Diplocloster</taxon>
    </lineage>
</organism>
<dbReference type="InterPro" id="IPR000014">
    <property type="entry name" value="PAS"/>
</dbReference>
<dbReference type="InterPro" id="IPR011006">
    <property type="entry name" value="CheY-like_superfamily"/>
</dbReference>
<dbReference type="InterPro" id="IPR005467">
    <property type="entry name" value="His_kinase_dom"/>
</dbReference>
<dbReference type="GO" id="GO:0000155">
    <property type="term" value="F:phosphorelay sensor kinase activity"/>
    <property type="evidence" value="ECO:0007669"/>
    <property type="project" value="InterPro"/>
</dbReference>
<evidence type="ECO:0000256" key="3">
    <source>
        <dbReference type="ARBA" id="ARBA00012438"/>
    </source>
</evidence>
<dbReference type="Pfam" id="PF00072">
    <property type="entry name" value="Response_reg"/>
    <property type="match status" value="2"/>
</dbReference>
<dbReference type="CDD" id="cd00082">
    <property type="entry name" value="HisKA"/>
    <property type="match status" value="1"/>
</dbReference>
<dbReference type="SUPFAM" id="SSF55785">
    <property type="entry name" value="PYP-like sensor domain (PAS domain)"/>
    <property type="match status" value="2"/>
</dbReference>
<evidence type="ECO:0000256" key="8">
    <source>
        <dbReference type="ARBA" id="ARBA00024867"/>
    </source>
</evidence>
<dbReference type="Proteomes" id="UP000712157">
    <property type="component" value="Unassembled WGS sequence"/>
</dbReference>
<feature type="domain" description="Response regulatory" evidence="13">
    <location>
        <begin position="678"/>
        <end position="799"/>
    </location>
</feature>
<evidence type="ECO:0000256" key="5">
    <source>
        <dbReference type="ARBA" id="ARBA00022553"/>
    </source>
</evidence>
<dbReference type="FunFam" id="3.30.565.10:FF:000010">
    <property type="entry name" value="Sensor histidine kinase RcsC"/>
    <property type="match status" value="1"/>
</dbReference>
<dbReference type="CDD" id="cd17546">
    <property type="entry name" value="REC_hyHK_CKI1_RcsC-like"/>
    <property type="match status" value="2"/>
</dbReference>
<evidence type="ECO:0000256" key="4">
    <source>
        <dbReference type="ARBA" id="ARBA00018672"/>
    </source>
</evidence>
<dbReference type="SUPFAM" id="SSF47384">
    <property type="entry name" value="Homodimeric domain of signal transducing histidine kinase"/>
    <property type="match status" value="1"/>
</dbReference>
<feature type="modified residue" description="4-aspartylphosphate" evidence="10">
    <location>
        <position position="590"/>
    </location>
</feature>
<evidence type="ECO:0000256" key="1">
    <source>
        <dbReference type="ARBA" id="ARBA00000085"/>
    </source>
</evidence>
<keyword evidence="15" id="KW-1185">Reference proteome</keyword>
<evidence type="ECO:0000256" key="10">
    <source>
        <dbReference type="PROSITE-ProRule" id="PRU00169"/>
    </source>
</evidence>
<reference evidence="14" key="1">
    <citation type="submission" date="2021-06" db="EMBL/GenBank/DDBJ databases">
        <title>Description of novel taxa of the family Lachnospiraceae.</title>
        <authorList>
            <person name="Chaplin A.V."/>
            <person name="Sokolova S.R."/>
            <person name="Pikina A.P."/>
            <person name="Korzhanova M."/>
            <person name="Belova V."/>
            <person name="Korostin D."/>
            <person name="Efimov B.A."/>
        </authorList>
    </citation>
    <scope>NUCLEOTIDE SEQUENCE</scope>
    <source>
        <strain evidence="14">ASD5720</strain>
    </source>
</reference>
<comment type="function">
    <text evidence="8">May play the central regulatory role in sporulation. It may be an element of the effector pathway responsible for the activation of sporulation genes in response to nutritional stress. Spo0A may act in concert with spo0H (a sigma factor) to control the expression of some genes that are critical to the sporulation process.</text>
</comment>
<evidence type="ECO:0000259" key="12">
    <source>
        <dbReference type="PROSITE" id="PS50109"/>
    </source>
</evidence>
<dbReference type="PANTHER" id="PTHR45339:SF1">
    <property type="entry name" value="HYBRID SIGNAL TRANSDUCTION HISTIDINE KINASE J"/>
    <property type="match status" value="1"/>
</dbReference>
<evidence type="ECO:0000256" key="2">
    <source>
        <dbReference type="ARBA" id="ARBA00006402"/>
    </source>
</evidence>
<evidence type="ECO:0000256" key="6">
    <source>
        <dbReference type="ARBA" id="ARBA00022777"/>
    </source>
</evidence>
<accession>A0A949JZ40</accession>
<evidence type="ECO:0000256" key="11">
    <source>
        <dbReference type="SAM" id="Coils"/>
    </source>
</evidence>
<dbReference type="InterPro" id="IPR035965">
    <property type="entry name" value="PAS-like_dom_sf"/>
</dbReference>
<dbReference type="EC" id="2.7.13.3" evidence="3"/>
<dbReference type="Pfam" id="PF02518">
    <property type="entry name" value="HATPase_c"/>
    <property type="match status" value="1"/>
</dbReference>
<dbReference type="InterPro" id="IPR036097">
    <property type="entry name" value="HisK_dim/P_sf"/>
</dbReference>
<dbReference type="RefSeq" id="WP_158344797.1">
    <property type="nucleotide sequence ID" value="NZ_JAHQCW010000005.1"/>
</dbReference>
<evidence type="ECO:0000313" key="14">
    <source>
        <dbReference type="EMBL" id="MBU9735850.1"/>
    </source>
</evidence>
<dbReference type="PANTHER" id="PTHR45339">
    <property type="entry name" value="HYBRID SIGNAL TRANSDUCTION HISTIDINE KINASE J"/>
    <property type="match status" value="1"/>
</dbReference>
<keyword evidence="7" id="KW-0902">Two-component regulatory system</keyword>
<dbReference type="AlphaFoldDB" id="A0A949JZ40"/>
<dbReference type="SMART" id="SM00448">
    <property type="entry name" value="REC"/>
    <property type="match status" value="2"/>
</dbReference>
<feature type="modified residue" description="4-aspartylphosphate" evidence="10">
    <location>
        <position position="730"/>
    </location>
</feature>
<name>A0A949JZ40_9FIRM</name>
<dbReference type="Gene3D" id="3.30.565.10">
    <property type="entry name" value="Histidine kinase-like ATPase, C-terminal domain"/>
    <property type="match status" value="1"/>
</dbReference>
<dbReference type="InterPro" id="IPR003661">
    <property type="entry name" value="HisK_dim/P_dom"/>
</dbReference>
<dbReference type="InterPro" id="IPR003594">
    <property type="entry name" value="HATPase_dom"/>
</dbReference>
<dbReference type="SUPFAM" id="SSF52172">
    <property type="entry name" value="CheY-like"/>
    <property type="match status" value="2"/>
</dbReference>
<dbReference type="PROSITE" id="PS50109">
    <property type="entry name" value="HIS_KIN"/>
    <property type="match status" value="1"/>
</dbReference>
<dbReference type="SUPFAM" id="SSF55874">
    <property type="entry name" value="ATPase domain of HSP90 chaperone/DNA topoisomerase II/histidine kinase"/>
    <property type="match status" value="1"/>
</dbReference>
<dbReference type="Gene3D" id="1.10.287.130">
    <property type="match status" value="1"/>
</dbReference>
<feature type="domain" description="Histidine kinase" evidence="12">
    <location>
        <begin position="302"/>
        <end position="520"/>
    </location>
</feature>
<dbReference type="CDD" id="cd16922">
    <property type="entry name" value="HATPase_EvgS-ArcB-TorS-like"/>
    <property type="match status" value="1"/>
</dbReference>
<dbReference type="PROSITE" id="PS50110">
    <property type="entry name" value="RESPONSE_REGULATORY"/>
    <property type="match status" value="2"/>
</dbReference>
<evidence type="ECO:0000256" key="9">
    <source>
        <dbReference type="ARBA" id="ARBA00074306"/>
    </source>
</evidence>
<evidence type="ECO:0000313" key="15">
    <source>
        <dbReference type="Proteomes" id="UP000712157"/>
    </source>
</evidence>
<dbReference type="EMBL" id="JAHQCW010000005">
    <property type="protein sequence ID" value="MBU9735850.1"/>
    <property type="molecule type" value="Genomic_DNA"/>
</dbReference>
<evidence type="ECO:0000256" key="7">
    <source>
        <dbReference type="ARBA" id="ARBA00023012"/>
    </source>
</evidence>
<keyword evidence="11" id="KW-0175">Coiled coil</keyword>
<dbReference type="NCBIfam" id="TIGR00229">
    <property type="entry name" value="sensory_box"/>
    <property type="match status" value="1"/>
</dbReference>
<evidence type="ECO:0000259" key="13">
    <source>
        <dbReference type="PROSITE" id="PS50110"/>
    </source>
</evidence>
<keyword evidence="6" id="KW-0418">Kinase</keyword>